<dbReference type="CDD" id="cd17352">
    <property type="entry name" value="MFS_MCT_SLC16"/>
    <property type="match status" value="1"/>
</dbReference>
<evidence type="ECO:0000313" key="4">
    <source>
        <dbReference type="Proteomes" id="UP000762676"/>
    </source>
</evidence>
<feature type="transmembrane region" description="Helical" evidence="2">
    <location>
        <begin position="170"/>
        <end position="193"/>
    </location>
</feature>
<evidence type="ECO:0000256" key="1">
    <source>
        <dbReference type="SAM" id="MobiDB-lite"/>
    </source>
</evidence>
<dbReference type="PANTHER" id="PTHR11360:SF306">
    <property type="entry name" value="RE01051P"/>
    <property type="match status" value="1"/>
</dbReference>
<feature type="transmembrane region" description="Helical" evidence="2">
    <location>
        <begin position="200"/>
        <end position="219"/>
    </location>
</feature>
<feature type="compositionally biased region" description="Acidic residues" evidence="1">
    <location>
        <begin position="49"/>
        <end position="65"/>
    </location>
</feature>
<dbReference type="EMBL" id="BMAT01004043">
    <property type="protein sequence ID" value="GFR67030.1"/>
    <property type="molecule type" value="Genomic_DNA"/>
</dbReference>
<dbReference type="Gene3D" id="1.20.1250.20">
    <property type="entry name" value="MFS general substrate transporter like domains"/>
    <property type="match status" value="2"/>
</dbReference>
<evidence type="ECO:0000256" key="2">
    <source>
        <dbReference type="SAM" id="Phobius"/>
    </source>
</evidence>
<feature type="region of interest" description="Disordered" evidence="1">
    <location>
        <begin position="566"/>
        <end position="616"/>
    </location>
</feature>
<dbReference type="InterPro" id="IPR036259">
    <property type="entry name" value="MFS_trans_sf"/>
</dbReference>
<dbReference type="AlphaFoldDB" id="A0AAV4F2M8"/>
<feature type="transmembrane region" description="Helical" evidence="2">
    <location>
        <begin position="535"/>
        <end position="560"/>
    </location>
</feature>
<keyword evidence="2" id="KW-0812">Transmembrane</keyword>
<comment type="caution">
    <text evidence="3">The sequence shown here is derived from an EMBL/GenBank/DDBJ whole genome shotgun (WGS) entry which is preliminary data.</text>
</comment>
<reference evidence="3 4" key="1">
    <citation type="journal article" date="2021" name="Elife">
        <title>Chloroplast acquisition without the gene transfer in kleptoplastic sea slugs, Plakobranchus ocellatus.</title>
        <authorList>
            <person name="Maeda T."/>
            <person name="Takahashi S."/>
            <person name="Yoshida T."/>
            <person name="Shimamura S."/>
            <person name="Takaki Y."/>
            <person name="Nagai Y."/>
            <person name="Toyoda A."/>
            <person name="Suzuki Y."/>
            <person name="Arimoto A."/>
            <person name="Ishii H."/>
            <person name="Satoh N."/>
            <person name="Nishiyama T."/>
            <person name="Hasebe M."/>
            <person name="Maruyama T."/>
            <person name="Minagawa J."/>
            <person name="Obokata J."/>
            <person name="Shigenobu S."/>
        </authorList>
    </citation>
    <scope>NUCLEOTIDE SEQUENCE [LARGE SCALE GENOMIC DNA]</scope>
</reference>
<protein>
    <submittedName>
        <fullName evidence="3">Monocarboxylate transporter</fullName>
    </submittedName>
</protein>
<dbReference type="InterPro" id="IPR011701">
    <property type="entry name" value="MFS"/>
</dbReference>
<feature type="transmembrane region" description="Helical" evidence="2">
    <location>
        <begin position="231"/>
        <end position="249"/>
    </location>
</feature>
<sequence length="616" mass="67903">MRNKGDAADVEEILYLAKDQGDEHHVTDKTPLVPAQPSPMQLNKHRDEDGDDDMYNNDDEEEEDEDVVDGTFGWVIVLGGFLTQMVNVGLMRTDGIYFLQFRARFHENAQLSAWPGATSLTIQSFMGPVATALCNRFSVRTTVILATVFNVSGLALSGYCTHISQLFFTYGILQGIGRGLTITPGIFLVNMYFNKMRARAIGMSMTGAGLGTFAMVPLHQWLFDTFGFTNAYLMIAAIATSGFLAAALFRPLSMHKEIKREQRLKERALRKQTNGIAQGVLNEGSKIFVDEKARNSLKQSEREVESLLKDKTVPTGTRCGNQQDFNYISLCEMPNSIEKASCIKSVLRTCFPIEHKQGISNNGEKRKIFHFELLKDIPFLILCMCMVFFNIANKIFFSFLPALGTSKGLSEPEASLLISACGVGDIFGRGAAGFVMDQPWVIPEVFYGSVLFICAGATALLTVAQGFGMFCVGAALFGCFGGVSISQKTTLLAGILGKDILTTSFGIMYCSQGFGTLLGPPISGAMKDALGSYDYPFYLTAGCLTFSGFLFIISCLLFAVRRRRRKEKEEEEQQKEGFSSSENSDETSRDCSDDAERGLLDRREKADDNDGDNDEK</sequence>
<feature type="region of interest" description="Disordered" evidence="1">
    <location>
        <begin position="19"/>
        <end position="65"/>
    </location>
</feature>
<name>A0AAV4F2M8_9GAST</name>
<proteinExistence type="predicted"/>
<feature type="transmembrane region" description="Helical" evidence="2">
    <location>
        <begin position="491"/>
        <end position="515"/>
    </location>
</feature>
<dbReference type="GO" id="GO:0008028">
    <property type="term" value="F:monocarboxylic acid transmembrane transporter activity"/>
    <property type="evidence" value="ECO:0007669"/>
    <property type="project" value="TreeGrafter"/>
</dbReference>
<feature type="transmembrane region" description="Helical" evidence="2">
    <location>
        <begin position="143"/>
        <end position="164"/>
    </location>
</feature>
<feature type="transmembrane region" description="Helical" evidence="2">
    <location>
        <begin position="377"/>
        <end position="400"/>
    </location>
</feature>
<dbReference type="SUPFAM" id="SSF103473">
    <property type="entry name" value="MFS general substrate transporter"/>
    <property type="match status" value="1"/>
</dbReference>
<gene>
    <name evidence="3" type="ORF">ElyMa_001986500</name>
</gene>
<keyword evidence="2" id="KW-0472">Membrane</keyword>
<dbReference type="Pfam" id="PF07690">
    <property type="entry name" value="MFS_1"/>
    <property type="match status" value="2"/>
</dbReference>
<accession>A0AAV4F2M8</accession>
<keyword evidence="4" id="KW-1185">Reference proteome</keyword>
<dbReference type="Proteomes" id="UP000762676">
    <property type="component" value="Unassembled WGS sequence"/>
</dbReference>
<organism evidence="3 4">
    <name type="scientific">Elysia marginata</name>
    <dbReference type="NCBI Taxonomy" id="1093978"/>
    <lineage>
        <taxon>Eukaryota</taxon>
        <taxon>Metazoa</taxon>
        <taxon>Spiralia</taxon>
        <taxon>Lophotrochozoa</taxon>
        <taxon>Mollusca</taxon>
        <taxon>Gastropoda</taxon>
        <taxon>Heterobranchia</taxon>
        <taxon>Euthyneura</taxon>
        <taxon>Panpulmonata</taxon>
        <taxon>Sacoglossa</taxon>
        <taxon>Placobranchoidea</taxon>
        <taxon>Plakobranchidae</taxon>
        <taxon>Elysia</taxon>
    </lineage>
</organism>
<dbReference type="PANTHER" id="PTHR11360">
    <property type="entry name" value="MONOCARBOXYLATE TRANSPORTER"/>
    <property type="match status" value="1"/>
</dbReference>
<dbReference type="InterPro" id="IPR050327">
    <property type="entry name" value="Proton-linked_MCT"/>
</dbReference>
<feature type="compositionally biased region" description="Basic and acidic residues" evidence="1">
    <location>
        <begin position="586"/>
        <end position="608"/>
    </location>
</feature>
<feature type="transmembrane region" description="Helical" evidence="2">
    <location>
        <begin position="446"/>
        <end position="479"/>
    </location>
</feature>
<evidence type="ECO:0000313" key="3">
    <source>
        <dbReference type="EMBL" id="GFR67030.1"/>
    </source>
</evidence>
<keyword evidence="2" id="KW-1133">Transmembrane helix</keyword>
<feature type="compositionally biased region" description="Basic and acidic residues" evidence="1">
    <location>
        <begin position="19"/>
        <end position="28"/>
    </location>
</feature>